<organism evidence="4 5">
    <name type="scientific">Phialocephala subalpina</name>
    <dbReference type="NCBI Taxonomy" id="576137"/>
    <lineage>
        <taxon>Eukaryota</taxon>
        <taxon>Fungi</taxon>
        <taxon>Dikarya</taxon>
        <taxon>Ascomycota</taxon>
        <taxon>Pezizomycotina</taxon>
        <taxon>Leotiomycetes</taxon>
        <taxon>Helotiales</taxon>
        <taxon>Mollisiaceae</taxon>
        <taxon>Phialocephala</taxon>
        <taxon>Phialocephala fortinii species complex</taxon>
    </lineage>
</organism>
<dbReference type="EMBL" id="FJOG01000017">
    <property type="protein sequence ID" value="CZR61244.1"/>
    <property type="molecule type" value="Genomic_DNA"/>
</dbReference>
<name>A0A1L7X8A0_9HELO</name>
<dbReference type="InterPro" id="IPR036291">
    <property type="entry name" value="NAD(P)-bd_dom_sf"/>
</dbReference>
<keyword evidence="2" id="KW-0521">NADP</keyword>
<dbReference type="STRING" id="576137.A0A1L7X8A0"/>
<evidence type="ECO:0000256" key="1">
    <source>
        <dbReference type="ARBA" id="ARBA00006484"/>
    </source>
</evidence>
<evidence type="ECO:0000256" key="2">
    <source>
        <dbReference type="ARBA" id="ARBA00022857"/>
    </source>
</evidence>
<evidence type="ECO:0000313" key="5">
    <source>
        <dbReference type="Proteomes" id="UP000184330"/>
    </source>
</evidence>
<evidence type="ECO:0000256" key="3">
    <source>
        <dbReference type="ARBA" id="ARBA00023002"/>
    </source>
</evidence>
<dbReference type="PRINTS" id="PR00080">
    <property type="entry name" value="SDRFAMILY"/>
</dbReference>
<dbReference type="Pfam" id="PF13561">
    <property type="entry name" value="adh_short_C2"/>
    <property type="match status" value="1"/>
</dbReference>
<reference evidence="4 5" key="1">
    <citation type="submission" date="2016-03" db="EMBL/GenBank/DDBJ databases">
        <authorList>
            <person name="Ploux O."/>
        </authorList>
    </citation>
    <scope>NUCLEOTIDE SEQUENCE [LARGE SCALE GENOMIC DNA]</scope>
    <source>
        <strain evidence="4 5">UAMH 11012</strain>
    </source>
</reference>
<dbReference type="InterPro" id="IPR002347">
    <property type="entry name" value="SDR_fam"/>
</dbReference>
<dbReference type="GO" id="GO:0009688">
    <property type="term" value="P:abscisic acid biosynthetic process"/>
    <property type="evidence" value="ECO:0007669"/>
    <property type="project" value="UniProtKB-ARBA"/>
</dbReference>
<dbReference type="PRINTS" id="PR00081">
    <property type="entry name" value="GDHRDH"/>
</dbReference>
<proteinExistence type="inferred from homology"/>
<comment type="similarity">
    <text evidence="1">Belongs to the short-chain dehydrogenases/reductases (SDR) family.</text>
</comment>
<dbReference type="CDD" id="cd05233">
    <property type="entry name" value="SDR_c"/>
    <property type="match status" value="1"/>
</dbReference>
<dbReference type="Proteomes" id="UP000184330">
    <property type="component" value="Unassembled WGS sequence"/>
</dbReference>
<evidence type="ECO:0000313" key="4">
    <source>
        <dbReference type="EMBL" id="CZR61244.1"/>
    </source>
</evidence>
<gene>
    <name evidence="4" type="ORF">PAC_11140</name>
</gene>
<dbReference type="AlphaFoldDB" id="A0A1L7X8A0"/>
<sequence length="268" mass="28158">MSAFTSDQVAFVTGAAGGIGFAIAKQLILDGITKIAVLDISADGLSSSFSPLSSSSVKVLQMVIDCSSEAEVDAAVEKTVKEFGRLDVCVNAAGISGSKADRGKGTAALEKNNVEKVLGLNLMGVWICERAQIRQFLRQEARDVSTGLPLKTRGSIVNLGSLTSHRAIPNISPYIMAKHGVLGLCRSDALDYGKDGIRINCICPGWIKTGMTEDLWKGAHGDVVSGRAPMARWGHPEEVAYMASFLLSDKASFVTGASIAVDGGYSAC</sequence>
<keyword evidence="5" id="KW-1185">Reference proteome</keyword>
<dbReference type="OrthoDB" id="5840532at2759"/>
<dbReference type="GO" id="GO:0016491">
    <property type="term" value="F:oxidoreductase activity"/>
    <property type="evidence" value="ECO:0007669"/>
    <property type="project" value="UniProtKB-KW"/>
</dbReference>
<protein>
    <submittedName>
        <fullName evidence="4">Related to dehydrogenase</fullName>
    </submittedName>
</protein>
<dbReference type="PANTHER" id="PTHR24321:SF12">
    <property type="entry name" value="SHORT-CHAIN DEHYDROGENASE_REDUCTASE FAMILY, PUTATIVE (AFU_ORTHOLOGUE AFUA_5G14340)-RELATED"/>
    <property type="match status" value="1"/>
</dbReference>
<dbReference type="SUPFAM" id="SSF51735">
    <property type="entry name" value="NAD(P)-binding Rossmann-fold domains"/>
    <property type="match status" value="1"/>
</dbReference>
<dbReference type="PANTHER" id="PTHR24321">
    <property type="entry name" value="DEHYDROGENASES, SHORT CHAIN"/>
    <property type="match status" value="1"/>
</dbReference>
<keyword evidence="3" id="KW-0560">Oxidoreductase</keyword>
<accession>A0A1L7X8A0</accession>
<dbReference type="FunFam" id="3.40.50.720:FF:000084">
    <property type="entry name" value="Short-chain dehydrogenase reductase"/>
    <property type="match status" value="1"/>
</dbReference>
<dbReference type="Gene3D" id="3.40.50.720">
    <property type="entry name" value="NAD(P)-binding Rossmann-like Domain"/>
    <property type="match status" value="1"/>
</dbReference>